<feature type="compositionally biased region" description="Low complexity" evidence="1">
    <location>
        <begin position="54"/>
        <end position="63"/>
    </location>
</feature>
<evidence type="ECO:0000256" key="1">
    <source>
        <dbReference type="SAM" id="MobiDB-lite"/>
    </source>
</evidence>
<gene>
    <name evidence="2" type="ORF">JEQ17_24865</name>
</gene>
<dbReference type="KEGG" id="slf:JEQ17_24865"/>
<dbReference type="AlphaFoldDB" id="A0A7T7I7I0"/>
<feature type="compositionally biased region" description="Low complexity" evidence="1">
    <location>
        <begin position="34"/>
        <end position="46"/>
    </location>
</feature>
<organism evidence="2 3">
    <name type="scientific">Streptomyces liliifuscus</name>
    <dbReference type="NCBI Taxonomy" id="2797636"/>
    <lineage>
        <taxon>Bacteria</taxon>
        <taxon>Bacillati</taxon>
        <taxon>Actinomycetota</taxon>
        <taxon>Actinomycetes</taxon>
        <taxon>Kitasatosporales</taxon>
        <taxon>Streptomycetaceae</taxon>
        <taxon>Streptomyces</taxon>
    </lineage>
</organism>
<feature type="compositionally biased region" description="Low complexity" evidence="1">
    <location>
        <begin position="222"/>
        <end position="241"/>
    </location>
</feature>
<evidence type="ECO:0000313" key="2">
    <source>
        <dbReference type="EMBL" id="QQM42341.1"/>
    </source>
</evidence>
<feature type="region of interest" description="Disordered" evidence="1">
    <location>
        <begin position="276"/>
        <end position="370"/>
    </location>
</feature>
<reference evidence="2 3" key="1">
    <citation type="submission" date="2020-12" db="EMBL/GenBank/DDBJ databases">
        <title>A novel species.</title>
        <authorList>
            <person name="Li K."/>
        </authorList>
    </citation>
    <scope>NUCLEOTIDE SEQUENCE [LARGE SCALE GENOMIC DNA]</scope>
    <source>
        <strain evidence="2 3">ZYC-3</strain>
    </source>
</reference>
<feature type="compositionally biased region" description="Polar residues" evidence="1">
    <location>
        <begin position="18"/>
        <end position="27"/>
    </location>
</feature>
<dbReference type="Proteomes" id="UP000595636">
    <property type="component" value="Chromosome"/>
</dbReference>
<feature type="compositionally biased region" description="Low complexity" evidence="1">
    <location>
        <begin position="291"/>
        <end position="347"/>
    </location>
</feature>
<sequence>MQRSASGPARRLGLGAPTSGNVSTTGPASGLPGPTTRTPVTSAAPPSSTPSTPPTSTAANAPAVQRATATPAHTPIQRATTPSPRQRPLLGAPLSAPPPNAEPLSGRISPASSGVAGPPTVQRAATARQGTAPDRTAGSPATRIHGAPTPVQAAAPPHHPPPVPLRTPAANTPAVQRATAIPSGAGSPVPDPTTQRAPAALPLLAAGAPVRSLTPVRALAPVPTPAAPAAGPRRATPVAVPLRRASSPGSGPAVQRAVAPSTPVGRAVPLLSAATAKPGSGATLPVVQRHASTASAPVPAAPIPVQRDTGGPPQPTPARTTTAVSTVSAHGTSSRGSSGSGSASDPPSTHDDGELPPGYTPVAKGQLDPRSLTDFQLDELTHRLIGRITRLVRTELRLDRERIGKLRDPRH</sequence>
<name>A0A7T7I7I0_9ACTN</name>
<feature type="region of interest" description="Disordered" evidence="1">
    <location>
        <begin position="222"/>
        <end position="262"/>
    </location>
</feature>
<proteinExistence type="predicted"/>
<protein>
    <recommendedName>
        <fullName evidence="4">Extensin</fullName>
    </recommendedName>
</protein>
<dbReference type="EMBL" id="CP066831">
    <property type="protein sequence ID" value="QQM42341.1"/>
    <property type="molecule type" value="Genomic_DNA"/>
</dbReference>
<accession>A0A7T7I7I0</accession>
<feature type="region of interest" description="Disordered" evidence="1">
    <location>
        <begin position="1"/>
        <end position="175"/>
    </location>
</feature>
<feature type="compositionally biased region" description="Low complexity" evidence="1">
    <location>
        <begin position="147"/>
        <end position="156"/>
    </location>
</feature>
<evidence type="ECO:0000313" key="3">
    <source>
        <dbReference type="Proteomes" id="UP000595636"/>
    </source>
</evidence>
<evidence type="ECO:0008006" key="4">
    <source>
        <dbReference type="Google" id="ProtNLM"/>
    </source>
</evidence>
<keyword evidence="3" id="KW-1185">Reference proteome</keyword>